<dbReference type="Pfam" id="PF00497">
    <property type="entry name" value="SBP_bac_3"/>
    <property type="match status" value="1"/>
</dbReference>
<dbReference type="Proteomes" id="UP001172778">
    <property type="component" value="Unassembled WGS sequence"/>
</dbReference>
<keyword evidence="1" id="KW-0732">Signal</keyword>
<evidence type="ECO:0000313" key="3">
    <source>
        <dbReference type="EMBL" id="MDK2126614.1"/>
    </source>
</evidence>
<evidence type="ECO:0000313" key="4">
    <source>
        <dbReference type="Proteomes" id="UP001172778"/>
    </source>
</evidence>
<accession>A0ABT7E2Y9</accession>
<name>A0ABT7E2Y9_9NEIS</name>
<keyword evidence="4" id="KW-1185">Reference proteome</keyword>
<dbReference type="PANTHER" id="PTHR35936">
    <property type="entry name" value="MEMBRANE-BOUND LYTIC MUREIN TRANSGLYCOSYLASE F"/>
    <property type="match status" value="1"/>
</dbReference>
<feature type="domain" description="Solute-binding protein family 3/N-terminal" evidence="2">
    <location>
        <begin position="25"/>
        <end position="249"/>
    </location>
</feature>
<gene>
    <name evidence="3" type="ORF">PZA18_21450</name>
</gene>
<dbReference type="PANTHER" id="PTHR35936:SF25">
    <property type="entry name" value="ABC TRANSPORTER SUBSTRATE-BINDING PROTEIN"/>
    <property type="match status" value="1"/>
</dbReference>
<reference evidence="3" key="1">
    <citation type="submission" date="2023-03" db="EMBL/GenBank/DDBJ databases">
        <title>Chitinimonas shenzhenensis gen. nov., sp. nov., a novel member of family Burkholderiaceae isolated from activated sludge collected in Shen Zhen, China.</title>
        <authorList>
            <person name="Wang X."/>
        </authorList>
    </citation>
    <scope>NUCLEOTIDE SEQUENCE</scope>
    <source>
        <strain evidence="3">DQS-5</strain>
    </source>
</reference>
<dbReference type="Gene3D" id="3.40.190.10">
    <property type="entry name" value="Periplasmic binding protein-like II"/>
    <property type="match status" value="2"/>
</dbReference>
<protein>
    <submittedName>
        <fullName evidence="3">Transporter substrate-binding domain-containing protein</fullName>
    </submittedName>
</protein>
<comment type="caution">
    <text evidence="3">The sequence shown here is derived from an EMBL/GenBank/DDBJ whole genome shotgun (WGS) entry which is preliminary data.</text>
</comment>
<organism evidence="3 4">
    <name type="scientific">Parachitinimonas caeni</name>
    <dbReference type="NCBI Taxonomy" id="3031301"/>
    <lineage>
        <taxon>Bacteria</taxon>
        <taxon>Pseudomonadati</taxon>
        <taxon>Pseudomonadota</taxon>
        <taxon>Betaproteobacteria</taxon>
        <taxon>Neisseriales</taxon>
        <taxon>Chitinibacteraceae</taxon>
        <taxon>Parachitinimonas</taxon>
    </lineage>
</organism>
<dbReference type="SUPFAM" id="SSF53850">
    <property type="entry name" value="Periplasmic binding protein-like II"/>
    <property type="match status" value="1"/>
</dbReference>
<dbReference type="SMART" id="SM00062">
    <property type="entry name" value="PBPb"/>
    <property type="match status" value="1"/>
</dbReference>
<evidence type="ECO:0000259" key="2">
    <source>
        <dbReference type="SMART" id="SM00062"/>
    </source>
</evidence>
<evidence type="ECO:0000256" key="1">
    <source>
        <dbReference type="ARBA" id="ARBA00022729"/>
    </source>
</evidence>
<sequence length="250" mass="28195">MSGIERGGSWAWLMWLAAEATAAPVLVVGTEFANVFEKSASGEYVGLGVDILRAIAKQRGDNLNFEIYPWPRAQLMVENHQAQILIGPYKTPEREAKFVFARRAFYRDQMVFYVRAGAGQTWDGRYASLQGARIGVINGWVYGPQFESMRAMLKPEVANSLTIGLNMLMAHRFDLLASNMRNTEALARKLNIENDLAVIEPVMDVQDGYMAFCKQSACDALRQYYDDAFDTLRDSGELARMARKYNVRLP</sequence>
<proteinExistence type="predicted"/>
<dbReference type="InterPro" id="IPR001638">
    <property type="entry name" value="Solute-binding_3/MltF_N"/>
</dbReference>
<dbReference type="RefSeq" id="WP_284102933.1">
    <property type="nucleotide sequence ID" value="NZ_JARRAF010000043.1"/>
</dbReference>
<dbReference type="EMBL" id="JARRAF010000043">
    <property type="protein sequence ID" value="MDK2126614.1"/>
    <property type="molecule type" value="Genomic_DNA"/>
</dbReference>